<dbReference type="SUPFAM" id="SSF54631">
    <property type="entry name" value="CBS-domain pair"/>
    <property type="match status" value="1"/>
</dbReference>
<keyword evidence="2" id="KW-0813">Transport</keyword>
<evidence type="ECO:0000256" key="1">
    <source>
        <dbReference type="ARBA" id="ARBA00005417"/>
    </source>
</evidence>
<dbReference type="GO" id="GO:0006865">
    <property type="term" value="P:amino acid transport"/>
    <property type="evidence" value="ECO:0007669"/>
    <property type="project" value="UniProtKB-KW"/>
</dbReference>
<gene>
    <name evidence="9" type="ORF">FAK_02670</name>
</gene>
<dbReference type="InterPro" id="IPR051921">
    <property type="entry name" value="ABC_osmolyte_uptake_ATP-bind"/>
</dbReference>
<name>A0AAU9E7U9_9BACT</name>
<evidence type="ECO:0000313" key="9">
    <source>
        <dbReference type="EMBL" id="BEQ13201.1"/>
    </source>
</evidence>
<dbReference type="Gene3D" id="3.10.580.10">
    <property type="entry name" value="CBS-domain"/>
    <property type="match status" value="1"/>
</dbReference>
<proteinExistence type="inferred from homology"/>
<dbReference type="AlphaFoldDB" id="A0AAU9E7U9"/>
<dbReference type="InterPro" id="IPR003593">
    <property type="entry name" value="AAA+_ATPase"/>
</dbReference>
<keyword evidence="10" id="KW-1185">Reference proteome</keyword>
<dbReference type="PROSITE" id="PS51371">
    <property type="entry name" value="CBS"/>
    <property type="match status" value="1"/>
</dbReference>
<dbReference type="GO" id="GO:0005524">
    <property type="term" value="F:ATP binding"/>
    <property type="evidence" value="ECO:0007669"/>
    <property type="project" value="UniProtKB-KW"/>
</dbReference>
<dbReference type="Pfam" id="PF00571">
    <property type="entry name" value="CBS"/>
    <property type="match status" value="2"/>
</dbReference>
<dbReference type="Gene3D" id="3.40.50.300">
    <property type="entry name" value="P-loop containing nucleotide triphosphate hydrolases"/>
    <property type="match status" value="1"/>
</dbReference>
<evidence type="ECO:0000256" key="4">
    <source>
        <dbReference type="ARBA" id="ARBA00022840"/>
    </source>
</evidence>
<dbReference type="GO" id="GO:0006970">
    <property type="term" value="P:response to osmotic stress"/>
    <property type="evidence" value="ECO:0007669"/>
    <property type="project" value="UniProtKB-ARBA"/>
</dbReference>
<feature type="domain" description="ABC transporter" evidence="7">
    <location>
        <begin position="29"/>
        <end position="265"/>
    </location>
</feature>
<keyword evidence="3" id="KW-0547">Nucleotide-binding</keyword>
<dbReference type="InterPro" id="IPR000644">
    <property type="entry name" value="CBS_dom"/>
</dbReference>
<dbReference type="Pfam" id="PF00005">
    <property type="entry name" value="ABC_tran"/>
    <property type="match status" value="1"/>
</dbReference>
<dbReference type="InterPro" id="IPR003439">
    <property type="entry name" value="ABC_transporter-like_ATP-bd"/>
</dbReference>
<sequence length="397" mass="43621">MPAKIAIEKLFKIFGEHPSRAFPLLEKGAGKEEIYKETGQAVGLADVSFEVTEGEILVVMGLSGSGKSTLIRCVNRLIEPTLGQIKVDGQDITKLDHQELLEVRRKKFGMVFQNFALFPHRSVLANAEYGLEIQGVDPEQRAQAARTALKQVGLEGWEEATPEQLSGGMQQRVGLARALAVDPDILLMDEAFSALDPLIRRDMQHELIGLQATVKKTIMFITHDLDEALKIGDRIVLMKDGRVVQVGTPEDILTNPATRYVEKFVEDVDMSKVLTAESVMVKARVVAFPGDGPRTVLHKMKDEGISSIFVVSSDYHLLGYLTADQAAEAIKLGQKHIKDLIKPVPEVVRQDEPVNQMFPVMAETTLPVPVLDQQDKLMGVVVRGSLLAGLAEGGIEQ</sequence>
<keyword evidence="4 9" id="KW-0067">ATP-binding</keyword>
<dbReference type="EMBL" id="AP028679">
    <property type="protein sequence ID" value="BEQ13201.1"/>
    <property type="molecule type" value="Genomic_DNA"/>
</dbReference>
<dbReference type="PROSITE" id="PS50893">
    <property type="entry name" value="ABC_TRANSPORTER_2"/>
    <property type="match status" value="1"/>
</dbReference>
<dbReference type="PANTHER" id="PTHR43869">
    <property type="entry name" value="GLYCINE BETAINE/PROLINE BETAINE TRANSPORT SYSTEM ATP-BINDING PROTEIN PROV"/>
    <property type="match status" value="1"/>
</dbReference>
<evidence type="ECO:0000256" key="6">
    <source>
        <dbReference type="PROSITE-ProRule" id="PRU00703"/>
    </source>
</evidence>
<dbReference type="GO" id="GO:0016020">
    <property type="term" value="C:membrane"/>
    <property type="evidence" value="ECO:0007669"/>
    <property type="project" value="InterPro"/>
</dbReference>
<dbReference type="InterPro" id="IPR005892">
    <property type="entry name" value="Gly-betaine_transp_ATP-bd"/>
</dbReference>
<dbReference type="InterPro" id="IPR027417">
    <property type="entry name" value="P-loop_NTPase"/>
</dbReference>
<dbReference type="CDD" id="cd03294">
    <property type="entry name" value="ABC_Pro_Gly_Betaine"/>
    <property type="match status" value="1"/>
</dbReference>
<evidence type="ECO:0000259" key="8">
    <source>
        <dbReference type="PROSITE" id="PS51371"/>
    </source>
</evidence>
<dbReference type="KEGG" id="dmp:FAK_02670"/>
<dbReference type="PANTHER" id="PTHR43869:SF1">
    <property type="entry name" value="GLYCINE BETAINE_PROLINE BETAINE TRANSPORT SYSTEM ATP-BINDING PROTEIN PROV"/>
    <property type="match status" value="1"/>
</dbReference>
<keyword evidence="5" id="KW-0029">Amino-acid transport</keyword>
<protein>
    <submittedName>
        <fullName evidence="9">Glycine/betaine ABC transporter ATP-binding protein</fullName>
    </submittedName>
</protein>
<keyword evidence="6" id="KW-0129">CBS domain</keyword>
<dbReference type="SUPFAM" id="SSF52540">
    <property type="entry name" value="P-loop containing nucleoside triphosphate hydrolases"/>
    <property type="match status" value="1"/>
</dbReference>
<dbReference type="NCBIfam" id="TIGR01186">
    <property type="entry name" value="proV"/>
    <property type="match status" value="1"/>
</dbReference>
<reference evidence="10" key="1">
    <citation type="journal article" date="2023" name="Arch. Microbiol.">
        <title>Desulfoferula mesophilus gen. nov. sp. nov., a mesophilic sulfate-reducing bacterium isolated from a brackish lake sediment.</title>
        <authorList>
            <person name="Watanabe T."/>
            <person name="Yabe T."/>
            <person name="Tsuji J.M."/>
            <person name="Fukui M."/>
        </authorList>
    </citation>
    <scope>NUCLEOTIDE SEQUENCE [LARGE SCALE GENOMIC DNA]</scope>
    <source>
        <strain evidence="10">12FAK</strain>
    </source>
</reference>
<evidence type="ECO:0000256" key="5">
    <source>
        <dbReference type="ARBA" id="ARBA00022970"/>
    </source>
</evidence>
<evidence type="ECO:0000256" key="3">
    <source>
        <dbReference type="ARBA" id="ARBA00022741"/>
    </source>
</evidence>
<accession>A0AAU9E7U9</accession>
<dbReference type="Proteomes" id="UP001366166">
    <property type="component" value="Chromosome"/>
</dbReference>
<dbReference type="SMART" id="SM00382">
    <property type="entry name" value="AAA"/>
    <property type="match status" value="1"/>
</dbReference>
<dbReference type="GO" id="GO:0016887">
    <property type="term" value="F:ATP hydrolysis activity"/>
    <property type="evidence" value="ECO:0007669"/>
    <property type="project" value="InterPro"/>
</dbReference>
<dbReference type="InterPro" id="IPR046342">
    <property type="entry name" value="CBS_dom_sf"/>
</dbReference>
<organism evidence="9 10">
    <name type="scientific">Desulfoferula mesophila</name>
    <dbReference type="NCBI Taxonomy" id="3058419"/>
    <lineage>
        <taxon>Bacteria</taxon>
        <taxon>Pseudomonadati</taxon>
        <taxon>Thermodesulfobacteriota</taxon>
        <taxon>Desulfarculia</taxon>
        <taxon>Desulfarculales</taxon>
        <taxon>Desulfarculaceae</taxon>
        <taxon>Desulfoferula</taxon>
    </lineage>
</organism>
<dbReference type="FunFam" id="3.40.50.300:FF:000201">
    <property type="entry name" value="Glycine betaine/L-proline ABC transporter ATP-binding protein"/>
    <property type="match status" value="1"/>
</dbReference>
<feature type="domain" description="CBS" evidence="8">
    <location>
        <begin position="280"/>
        <end position="340"/>
    </location>
</feature>
<dbReference type="GO" id="GO:0031460">
    <property type="term" value="P:glycine betaine transport"/>
    <property type="evidence" value="ECO:0007669"/>
    <property type="project" value="InterPro"/>
</dbReference>
<comment type="similarity">
    <text evidence="1">Belongs to the ABC transporter superfamily.</text>
</comment>
<evidence type="ECO:0000313" key="10">
    <source>
        <dbReference type="Proteomes" id="UP001366166"/>
    </source>
</evidence>
<evidence type="ECO:0000256" key="2">
    <source>
        <dbReference type="ARBA" id="ARBA00022448"/>
    </source>
</evidence>
<dbReference type="InterPro" id="IPR017871">
    <property type="entry name" value="ABC_transporter-like_CS"/>
</dbReference>
<dbReference type="PROSITE" id="PS00211">
    <property type="entry name" value="ABC_TRANSPORTER_1"/>
    <property type="match status" value="1"/>
</dbReference>
<evidence type="ECO:0000259" key="7">
    <source>
        <dbReference type="PROSITE" id="PS50893"/>
    </source>
</evidence>
<dbReference type="RefSeq" id="WP_338604622.1">
    <property type="nucleotide sequence ID" value="NZ_AP028679.1"/>
</dbReference>